<comment type="similarity">
    <text evidence="1">Belongs to the sulfur carrier protein TusA family.</text>
</comment>
<evidence type="ECO:0000256" key="1">
    <source>
        <dbReference type="ARBA" id="ARBA00008984"/>
    </source>
</evidence>
<dbReference type="PANTHER" id="PTHR33279">
    <property type="entry name" value="SULFUR CARRIER PROTEIN YEDF-RELATED"/>
    <property type="match status" value="1"/>
</dbReference>
<evidence type="ECO:0000259" key="2">
    <source>
        <dbReference type="PROSITE" id="PS01148"/>
    </source>
</evidence>
<feature type="domain" description="UPF0033" evidence="2">
    <location>
        <begin position="6"/>
        <end position="30"/>
    </location>
</feature>
<dbReference type="AlphaFoldDB" id="A0A2N5DN90"/>
<keyword evidence="4" id="KW-1185">Reference proteome</keyword>
<dbReference type="Pfam" id="PF01206">
    <property type="entry name" value="TusA"/>
    <property type="match status" value="1"/>
</dbReference>
<dbReference type="OrthoDB" id="9797551at2"/>
<gene>
    <name evidence="3" type="ORF">SGCZBJ_07525</name>
</gene>
<dbReference type="PANTHER" id="PTHR33279:SF6">
    <property type="entry name" value="SULFUR CARRIER PROTEIN YEDF-RELATED"/>
    <property type="match status" value="1"/>
</dbReference>
<dbReference type="EMBL" id="PJRS01000015">
    <property type="protein sequence ID" value="PLR27534.1"/>
    <property type="molecule type" value="Genomic_DNA"/>
</dbReference>
<dbReference type="SUPFAM" id="SSF64307">
    <property type="entry name" value="SirA-like"/>
    <property type="match status" value="1"/>
</dbReference>
<sequence length="76" mass="8235">MSDIEVDARGHRCPVPTLRLRRALEHAPAGATVRLLADDPLARIDVPHFARQLGATLESVEDQPGGVISFRVTKAP</sequence>
<dbReference type="RefSeq" id="WP_101717410.1">
    <property type="nucleotide sequence ID" value="NZ_PJRS01000015.1"/>
</dbReference>
<dbReference type="Gene3D" id="3.30.110.40">
    <property type="entry name" value="TusA-like domain"/>
    <property type="match status" value="1"/>
</dbReference>
<evidence type="ECO:0000313" key="3">
    <source>
        <dbReference type="EMBL" id="PLR27534.1"/>
    </source>
</evidence>
<proteinExistence type="inferred from homology"/>
<dbReference type="CDD" id="cd00291">
    <property type="entry name" value="SirA_YedF_YeeD"/>
    <property type="match status" value="1"/>
</dbReference>
<dbReference type="InterPro" id="IPR036868">
    <property type="entry name" value="TusA-like_sf"/>
</dbReference>
<protein>
    <submittedName>
        <fullName evidence="3">SirA family protein</fullName>
    </submittedName>
</protein>
<comment type="caution">
    <text evidence="3">The sequence shown here is derived from an EMBL/GenBank/DDBJ whole genome shotgun (WGS) entry which is preliminary data.</text>
</comment>
<name>A0A2N5DN90_9CAUL</name>
<accession>A0A2N5DN90</accession>
<dbReference type="PROSITE" id="PS01148">
    <property type="entry name" value="UPF0033"/>
    <property type="match status" value="1"/>
</dbReference>
<dbReference type="InterPro" id="IPR001455">
    <property type="entry name" value="TusA-like"/>
</dbReference>
<dbReference type="Proteomes" id="UP000234479">
    <property type="component" value="Unassembled WGS sequence"/>
</dbReference>
<evidence type="ECO:0000313" key="4">
    <source>
        <dbReference type="Proteomes" id="UP000234479"/>
    </source>
</evidence>
<reference evidence="3 4" key="1">
    <citation type="submission" date="2017-12" db="EMBL/GenBank/DDBJ databases">
        <title>The genome sequence of Caulobacter sp. 410.</title>
        <authorList>
            <person name="Gao J."/>
            <person name="Mao X."/>
            <person name="Sun J."/>
        </authorList>
    </citation>
    <scope>NUCLEOTIDE SEQUENCE [LARGE SCALE GENOMIC DNA]</scope>
    <source>
        <strain evidence="3 4">410</strain>
    </source>
</reference>
<organism evidence="3 4">
    <name type="scientific">Caulobacter zeae</name>
    <dbReference type="NCBI Taxonomy" id="2055137"/>
    <lineage>
        <taxon>Bacteria</taxon>
        <taxon>Pseudomonadati</taxon>
        <taxon>Pseudomonadota</taxon>
        <taxon>Alphaproteobacteria</taxon>
        <taxon>Caulobacterales</taxon>
        <taxon>Caulobacteraceae</taxon>
        <taxon>Caulobacter</taxon>
    </lineage>
</organism>